<comment type="caution">
    <text evidence="2">The sequence shown here is derived from an EMBL/GenBank/DDBJ whole genome shotgun (WGS) entry which is preliminary data.</text>
</comment>
<evidence type="ECO:0000313" key="2">
    <source>
        <dbReference type="EMBL" id="MFC3031897.1"/>
    </source>
</evidence>
<protein>
    <recommendedName>
        <fullName evidence="4">NfeD-like C-terminal domain-containing protein</fullName>
    </recommendedName>
</protein>
<accession>A0ABV7CH49</accession>
<gene>
    <name evidence="2" type="ORF">ACFOEE_05145</name>
</gene>
<evidence type="ECO:0000313" key="3">
    <source>
        <dbReference type="Proteomes" id="UP001595453"/>
    </source>
</evidence>
<feature type="transmembrane region" description="Helical" evidence="1">
    <location>
        <begin position="34"/>
        <end position="54"/>
    </location>
</feature>
<organism evidence="2 3">
    <name type="scientific">Pseudoalteromonas fenneropenaei</name>
    <dbReference type="NCBI Taxonomy" id="1737459"/>
    <lineage>
        <taxon>Bacteria</taxon>
        <taxon>Pseudomonadati</taxon>
        <taxon>Pseudomonadota</taxon>
        <taxon>Gammaproteobacteria</taxon>
        <taxon>Alteromonadales</taxon>
        <taxon>Pseudoalteromonadaceae</taxon>
        <taxon>Pseudoalteromonas</taxon>
    </lineage>
</organism>
<dbReference type="Proteomes" id="UP001595453">
    <property type="component" value="Unassembled WGS sequence"/>
</dbReference>
<keyword evidence="3" id="KW-1185">Reference proteome</keyword>
<keyword evidence="1" id="KW-0472">Membrane</keyword>
<reference evidence="3" key="1">
    <citation type="journal article" date="2019" name="Int. J. Syst. Evol. Microbiol.">
        <title>The Global Catalogue of Microorganisms (GCM) 10K type strain sequencing project: providing services to taxonomists for standard genome sequencing and annotation.</title>
        <authorList>
            <consortium name="The Broad Institute Genomics Platform"/>
            <consortium name="The Broad Institute Genome Sequencing Center for Infectious Disease"/>
            <person name="Wu L."/>
            <person name="Ma J."/>
        </authorList>
    </citation>
    <scope>NUCLEOTIDE SEQUENCE [LARGE SCALE GENOMIC DNA]</scope>
    <source>
        <strain evidence="3">KCTC 42730</strain>
    </source>
</reference>
<feature type="transmembrane region" description="Helical" evidence="1">
    <location>
        <begin position="7"/>
        <end position="28"/>
    </location>
</feature>
<keyword evidence="1" id="KW-1133">Transmembrane helix</keyword>
<keyword evidence="1" id="KW-0812">Transmembrane</keyword>
<sequence>MYQHTQLGWAIWGILAWIASFVGVAWVLTGPNLGVIGFMALLVLMAILFGTLTVKIADDRISWWFGPGILKKSLSLAELQSVRAVSNSWSHGIGIRITHDGWVYGVSGFQAVELVVDEEQRYRVGTDEAEALLAAIQTAMDANKGTA</sequence>
<proteinExistence type="predicted"/>
<name>A0ABV7CH49_9GAMM</name>
<dbReference type="EMBL" id="JBHRSD010000010">
    <property type="protein sequence ID" value="MFC3031897.1"/>
    <property type="molecule type" value="Genomic_DNA"/>
</dbReference>
<evidence type="ECO:0008006" key="4">
    <source>
        <dbReference type="Google" id="ProtNLM"/>
    </source>
</evidence>
<dbReference type="RefSeq" id="WP_377121592.1">
    <property type="nucleotide sequence ID" value="NZ_JBHRSD010000010.1"/>
</dbReference>
<evidence type="ECO:0000256" key="1">
    <source>
        <dbReference type="SAM" id="Phobius"/>
    </source>
</evidence>